<evidence type="ECO:0000313" key="6">
    <source>
        <dbReference type="EMBL" id="KAH7136140.1"/>
    </source>
</evidence>
<comment type="similarity">
    <text evidence="1 4">Belongs to the universal ribosomal protein uL22 family.</text>
</comment>
<dbReference type="SUPFAM" id="SSF54843">
    <property type="entry name" value="Ribosomal protein L22"/>
    <property type="match status" value="1"/>
</dbReference>
<dbReference type="Proteomes" id="UP000700596">
    <property type="component" value="Unassembled WGS sequence"/>
</dbReference>
<proteinExistence type="inferred from homology"/>
<evidence type="ECO:0000256" key="5">
    <source>
        <dbReference type="SAM" id="MobiDB-lite"/>
    </source>
</evidence>
<dbReference type="GO" id="GO:0015934">
    <property type="term" value="C:large ribosomal subunit"/>
    <property type="evidence" value="ECO:0007669"/>
    <property type="project" value="InterPro"/>
</dbReference>
<feature type="compositionally biased region" description="Low complexity" evidence="5">
    <location>
        <begin position="37"/>
        <end position="48"/>
    </location>
</feature>
<dbReference type="InterPro" id="IPR001063">
    <property type="entry name" value="Ribosomal_uL22"/>
</dbReference>
<dbReference type="GO" id="GO:0003735">
    <property type="term" value="F:structural constituent of ribosome"/>
    <property type="evidence" value="ECO:0007669"/>
    <property type="project" value="InterPro"/>
</dbReference>
<evidence type="ECO:0000256" key="4">
    <source>
        <dbReference type="RuleBase" id="RU004005"/>
    </source>
</evidence>
<dbReference type="Gene3D" id="3.90.470.10">
    <property type="entry name" value="Ribosomal protein L22/L17"/>
    <property type="match status" value="1"/>
</dbReference>
<dbReference type="Pfam" id="PF00237">
    <property type="entry name" value="Ribosomal_L22"/>
    <property type="match status" value="2"/>
</dbReference>
<dbReference type="OrthoDB" id="416470at2759"/>
<name>A0A9P9ED40_9PLEO</name>
<dbReference type="EMBL" id="JAGMWT010000002">
    <property type="protein sequence ID" value="KAH7136140.1"/>
    <property type="molecule type" value="Genomic_DNA"/>
</dbReference>
<dbReference type="GO" id="GO:0006412">
    <property type="term" value="P:translation"/>
    <property type="evidence" value="ECO:0007669"/>
    <property type="project" value="InterPro"/>
</dbReference>
<keyword evidence="7" id="KW-1185">Reference proteome</keyword>
<protein>
    <submittedName>
        <fullName evidence="6">Ribosomal protein L22/L17</fullName>
    </submittedName>
</protein>
<evidence type="ECO:0000256" key="3">
    <source>
        <dbReference type="ARBA" id="ARBA00023274"/>
    </source>
</evidence>
<evidence type="ECO:0000313" key="7">
    <source>
        <dbReference type="Proteomes" id="UP000700596"/>
    </source>
</evidence>
<gene>
    <name evidence="6" type="ORF">B0J11DRAFT_576684</name>
</gene>
<dbReference type="InterPro" id="IPR047867">
    <property type="entry name" value="Ribosomal_uL22_bac/org-type"/>
</dbReference>
<evidence type="ECO:0000256" key="2">
    <source>
        <dbReference type="ARBA" id="ARBA00022980"/>
    </source>
</evidence>
<feature type="region of interest" description="Disordered" evidence="5">
    <location>
        <begin position="1"/>
        <end position="86"/>
    </location>
</feature>
<accession>A0A9P9ED40</accession>
<keyword evidence="2 4" id="KW-0689">Ribosomal protein</keyword>
<dbReference type="AlphaFoldDB" id="A0A9P9ED40"/>
<dbReference type="InterPro" id="IPR036394">
    <property type="entry name" value="Ribosomal_uL22_sf"/>
</dbReference>
<evidence type="ECO:0000256" key="1">
    <source>
        <dbReference type="ARBA" id="ARBA00009451"/>
    </source>
</evidence>
<sequence length="347" mass="39634">MGQLAGAALSTPYIPTRRISSRIRNLNPFASKRPKTPKNSSKPSLSNPILQNFLESRNKESLTAPSDPLTPPTQAPPTMDTDTSIFNPDYQIPGFREGMNPEEKTALQEQEKSRQALRKRQYDAQLAANQLDPLPTARRNFERKMVIQSLRRRGRITQSVHLARTERESLFRSRNLPTSTKKLTKLMNQLAGKTLEEAFIQLRFSGKRAAQDVVRGLEIARDRAVVERGMGLGMGTVPDGTRWGEKGEGGREIELKDGSRKKVTDTTAMYVDQAWVGKGPQWKSREFRARGKVNLLTHRTSSFSVVLKEEKTRIRLSEQIKKKREERKVWQPLPDRKVQAQRQYCLW</sequence>
<organism evidence="6 7">
    <name type="scientific">Dendryphion nanum</name>
    <dbReference type="NCBI Taxonomy" id="256645"/>
    <lineage>
        <taxon>Eukaryota</taxon>
        <taxon>Fungi</taxon>
        <taxon>Dikarya</taxon>
        <taxon>Ascomycota</taxon>
        <taxon>Pezizomycotina</taxon>
        <taxon>Dothideomycetes</taxon>
        <taxon>Pleosporomycetidae</taxon>
        <taxon>Pleosporales</taxon>
        <taxon>Torulaceae</taxon>
        <taxon>Dendryphion</taxon>
    </lineage>
</organism>
<reference evidence="6" key="1">
    <citation type="journal article" date="2021" name="Nat. Commun.">
        <title>Genetic determinants of endophytism in the Arabidopsis root mycobiome.</title>
        <authorList>
            <person name="Mesny F."/>
            <person name="Miyauchi S."/>
            <person name="Thiergart T."/>
            <person name="Pickel B."/>
            <person name="Atanasova L."/>
            <person name="Karlsson M."/>
            <person name="Huettel B."/>
            <person name="Barry K.W."/>
            <person name="Haridas S."/>
            <person name="Chen C."/>
            <person name="Bauer D."/>
            <person name="Andreopoulos W."/>
            <person name="Pangilinan J."/>
            <person name="LaButti K."/>
            <person name="Riley R."/>
            <person name="Lipzen A."/>
            <person name="Clum A."/>
            <person name="Drula E."/>
            <person name="Henrissat B."/>
            <person name="Kohler A."/>
            <person name="Grigoriev I.V."/>
            <person name="Martin F.M."/>
            <person name="Hacquard S."/>
        </authorList>
    </citation>
    <scope>NUCLEOTIDE SEQUENCE</scope>
    <source>
        <strain evidence="6">MPI-CAGE-CH-0243</strain>
    </source>
</reference>
<dbReference type="PANTHER" id="PTHR13501">
    <property type="entry name" value="CHLOROPLAST 50S RIBOSOMAL PROTEIN L22-RELATED"/>
    <property type="match status" value="1"/>
</dbReference>
<comment type="caution">
    <text evidence="6">The sequence shown here is derived from an EMBL/GenBank/DDBJ whole genome shotgun (WGS) entry which is preliminary data.</text>
</comment>
<keyword evidence="3 4" id="KW-0687">Ribonucleoprotein</keyword>
<dbReference type="FunFam" id="3.90.470.10:FF:000017">
    <property type="entry name" value="54S ribosomal protein L22, mitochondrial"/>
    <property type="match status" value="1"/>
</dbReference>
<dbReference type="PANTHER" id="PTHR13501:SF10">
    <property type="entry name" value="LARGE RIBOSOMAL SUBUNIT PROTEIN UL22M"/>
    <property type="match status" value="1"/>
</dbReference>